<protein>
    <recommendedName>
        <fullName evidence="5">Concanavalin A-like lectin/glucanase domain-containing protein</fullName>
    </recommendedName>
</protein>
<dbReference type="InterPro" id="IPR043136">
    <property type="entry name" value="B30.2/SPRY_sf"/>
</dbReference>
<evidence type="ECO:0000259" key="2">
    <source>
        <dbReference type="PROSITE" id="PS50188"/>
    </source>
</evidence>
<dbReference type="OrthoDB" id="2317347at2759"/>
<dbReference type="InterPro" id="IPR000210">
    <property type="entry name" value="BTB/POZ_dom"/>
</dbReference>
<gene>
    <name evidence="3" type="ORF">C1645_731263</name>
</gene>
<dbReference type="InterPro" id="IPR011333">
    <property type="entry name" value="SKP1/BTB/POZ_sf"/>
</dbReference>
<evidence type="ECO:0000313" key="4">
    <source>
        <dbReference type="Proteomes" id="UP000265703"/>
    </source>
</evidence>
<dbReference type="InterPro" id="IPR001870">
    <property type="entry name" value="B30.2/SPRY"/>
</dbReference>
<sequence length="471" mass="55391">MTVSTDLDLEPMDLNLSPRKKLENHLRKLLVDERFFDISLKCSDNEILRACKNILAARSEVFNDHIFNNSKKNINQQQQQLEFNEINSIAMKYILEYLYTSRNEKEKLYINNVVEIYYSSIYFKLEDLQNDIIEFVKNTLRNGDEELGKNLLSAYIEKFTLKADNIMGTILVDWVAKIQLFPEEADRDLLSLEGLQYLLMKTYNTVKSFATYELELFEYTFIKTKQIVLEEKIGSKKDPYNMNYDSNTLERIKDRFKPLIPYIDLRIIDPDDVIGKLEPLKIFPEEMITEAYRYRIKIKHEELQPIRGRLIFKWKNFDKEFWQAENKLYITNNGFTVGADSNLKKYQPVMGNLFIKGNGIHRWDIFIENLNDTVYIGICGIEDKFEKPGEGFQGCALGSDGYVYNKRNYKWNNSVFKTGDVVNIVINMNAKHCYFGVNNNINYENFGYSFPDEIYPFVSLKKGSKVLVRSY</sequence>
<dbReference type="Gene3D" id="3.30.710.10">
    <property type="entry name" value="Potassium Channel Kv1.1, Chain A"/>
    <property type="match status" value="1"/>
</dbReference>
<comment type="caution">
    <text evidence="3">The sequence shown here is derived from an EMBL/GenBank/DDBJ whole genome shotgun (WGS) entry which is preliminary data.</text>
</comment>
<keyword evidence="4" id="KW-1185">Reference proteome</keyword>
<evidence type="ECO:0000313" key="3">
    <source>
        <dbReference type="EMBL" id="RIA98906.1"/>
    </source>
</evidence>
<dbReference type="SUPFAM" id="SSF49899">
    <property type="entry name" value="Concanavalin A-like lectins/glucanases"/>
    <property type="match status" value="1"/>
</dbReference>
<evidence type="ECO:0008006" key="5">
    <source>
        <dbReference type="Google" id="ProtNLM"/>
    </source>
</evidence>
<dbReference type="Pfam" id="PF00651">
    <property type="entry name" value="BTB"/>
    <property type="match status" value="1"/>
</dbReference>
<dbReference type="InterPro" id="IPR013320">
    <property type="entry name" value="ConA-like_dom_sf"/>
</dbReference>
<proteinExistence type="predicted"/>
<dbReference type="PROSITE" id="PS50097">
    <property type="entry name" value="BTB"/>
    <property type="match status" value="1"/>
</dbReference>
<feature type="domain" description="BTB" evidence="1">
    <location>
        <begin position="36"/>
        <end position="107"/>
    </location>
</feature>
<dbReference type="SMART" id="SM00225">
    <property type="entry name" value="BTB"/>
    <property type="match status" value="1"/>
</dbReference>
<dbReference type="SUPFAM" id="SSF54695">
    <property type="entry name" value="POZ domain"/>
    <property type="match status" value="1"/>
</dbReference>
<accession>A0A397TPQ8</accession>
<reference evidence="3 4" key="1">
    <citation type="submission" date="2018-06" db="EMBL/GenBank/DDBJ databases">
        <title>Comparative genomics reveals the genomic features of Rhizophagus irregularis, R. cerebriforme, R. diaphanum and Gigaspora rosea, and their symbiotic lifestyle signature.</title>
        <authorList>
            <person name="Morin E."/>
            <person name="San Clemente H."/>
            <person name="Chen E.C.H."/>
            <person name="De La Providencia I."/>
            <person name="Hainaut M."/>
            <person name="Kuo A."/>
            <person name="Kohler A."/>
            <person name="Murat C."/>
            <person name="Tang N."/>
            <person name="Roy S."/>
            <person name="Loubradou J."/>
            <person name="Henrissat B."/>
            <person name="Grigoriev I.V."/>
            <person name="Corradi N."/>
            <person name="Roux C."/>
            <person name="Martin F.M."/>
        </authorList>
    </citation>
    <scope>NUCLEOTIDE SEQUENCE [LARGE SCALE GENOMIC DNA]</scope>
    <source>
        <strain evidence="3 4">DAOM 227022</strain>
    </source>
</reference>
<dbReference type="EMBL" id="QKYT01000009">
    <property type="protein sequence ID" value="RIA98906.1"/>
    <property type="molecule type" value="Genomic_DNA"/>
</dbReference>
<dbReference type="Gene3D" id="2.60.120.920">
    <property type="match status" value="1"/>
</dbReference>
<dbReference type="Proteomes" id="UP000265703">
    <property type="component" value="Unassembled WGS sequence"/>
</dbReference>
<dbReference type="AlphaFoldDB" id="A0A397TPQ8"/>
<feature type="domain" description="B30.2/SPRY" evidence="2">
    <location>
        <begin position="294"/>
        <end position="471"/>
    </location>
</feature>
<dbReference type="CDD" id="cd18186">
    <property type="entry name" value="BTB_POZ_ZBTB_KLHL-like"/>
    <property type="match status" value="1"/>
</dbReference>
<organism evidence="3 4">
    <name type="scientific">Glomus cerebriforme</name>
    <dbReference type="NCBI Taxonomy" id="658196"/>
    <lineage>
        <taxon>Eukaryota</taxon>
        <taxon>Fungi</taxon>
        <taxon>Fungi incertae sedis</taxon>
        <taxon>Mucoromycota</taxon>
        <taxon>Glomeromycotina</taxon>
        <taxon>Glomeromycetes</taxon>
        <taxon>Glomerales</taxon>
        <taxon>Glomeraceae</taxon>
        <taxon>Glomus</taxon>
    </lineage>
</organism>
<evidence type="ECO:0000259" key="1">
    <source>
        <dbReference type="PROSITE" id="PS50097"/>
    </source>
</evidence>
<dbReference type="PROSITE" id="PS50188">
    <property type="entry name" value="B302_SPRY"/>
    <property type="match status" value="1"/>
</dbReference>
<name>A0A397TPQ8_9GLOM</name>